<evidence type="ECO:0000256" key="7">
    <source>
        <dbReference type="ARBA" id="ARBA00023136"/>
    </source>
</evidence>
<keyword evidence="5 10" id="KW-0552">Olfaction</keyword>
<dbReference type="EMBL" id="GITU01003945">
    <property type="protein sequence ID" value="MBC1172648.1"/>
    <property type="molecule type" value="Transcribed_RNA"/>
</dbReference>
<proteinExistence type="inferred from homology"/>
<comment type="subcellular location">
    <subcellularLocation>
        <location evidence="1 10">Cell membrane</location>
        <topology evidence="1 10">Multi-pass membrane protein</topology>
    </subcellularLocation>
</comment>
<feature type="transmembrane region" description="Helical" evidence="10">
    <location>
        <begin position="69"/>
        <end position="89"/>
    </location>
</feature>
<reference evidence="11" key="1">
    <citation type="journal article" date="2020" name="BMC">
        <title>Leishmania infection induces a limited differential gene expression in the sand fly midgut.</title>
        <authorList>
            <person name="Coutinho-Abreu I.V."/>
            <person name="Serafim T.D."/>
            <person name="Meneses C."/>
            <person name="Kamhawi S."/>
            <person name="Oliveira F."/>
            <person name="Valenzuela J.G."/>
        </authorList>
    </citation>
    <scope>NUCLEOTIDE SEQUENCE</scope>
    <source>
        <strain evidence="11">Jacobina</strain>
        <tissue evidence="11">Midgut</tissue>
    </source>
</reference>
<feature type="transmembrane region" description="Helical" evidence="10">
    <location>
        <begin position="263"/>
        <end position="280"/>
    </location>
</feature>
<evidence type="ECO:0000256" key="2">
    <source>
        <dbReference type="ARBA" id="ARBA00022475"/>
    </source>
</evidence>
<evidence type="ECO:0000256" key="9">
    <source>
        <dbReference type="ARBA" id="ARBA00023224"/>
    </source>
</evidence>
<keyword evidence="8 10" id="KW-0675">Receptor</keyword>
<keyword evidence="9 10" id="KW-0807">Transducer</keyword>
<feature type="transmembrane region" description="Helical" evidence="10">
    <location>
        <begin position="186"/>
        <end position="208"/>
    </location>
</feature>
<dbReference type="PANTHER" id="PTHR21137">
    <property type="entry name" value="ODORANT RECEPTOR"/>
    <property type="match status" value="1"/>
</dbReference>
<dbReference type="GO" id="GO:0007165">
    <property type="term" value="P:signal transduction"/>
    <property type="evidence" value="ECO:0007669"/>
    <property type="project" value="UniProtKB-KW"/>
</dbReference>
<feature type="transmembrane region" description="Helical" evidence="10">
    <location>
        <begin position="134"/>
        <end position="154"/>
    </location>
</feature>
<accession>A0A7G3ALI1</accession>
<evidence type="ECO:0000256" key="5">
    <source>
        <dbReference type="ARBA" id="ARBA00022725"/>
    </source>
</evidence>
<keyword evidence="3 10" id="KW-0716">Sensory transduction</keyword>
<dbReference type="GO" id="GO:0004984">
    <property type="term" value="F:olfactory receptor activity"/>
    <property type="evidence" value="ECO:0007669"/>
    <property type="project" value="InterPro"/>
</dbReference>
<evidence type="ECO:0000256" key="10">
    <source>
        <dbReference type="RuleBase" id="RU351113"/>
    </source>
</evidence>
<dbReference type="AlphaFoldDB" id="A0A7G3ALI1"/>
<evidence type="ECO:0000256" key="6">
    <source>
        <dbReference type="ARBA" id="ARBA00022989"/>
    </source>
</evidence>
<feature type="transmembrane region" description="Helical" evidence="10">
    <location>
        <begin position="38"/>
        <end position="57"/>
    </location>
</feature>
<dbReference type="Pfam" id="PF02949">
    <property type="entry name" value="7tm_6"/>
    <property type="match status" value="1"/>
</dbReference>
<dbReference type="GO" id="GO:0005549">
    <property type="term" value="F:odorant binding"/>
    <property type="evidence" value="ECO:0007669"/>
    <property type="project" value="InterPro"/>
</dbReference>
<name>A0A7G3ALI1_LUTLO</name>
<keyword evidence="4 10" id="KW-0812">Transmembrane</keyword>
<evidence type="ECO:0000313" key="11">
    <source>
        <dbReference type="EMBL" id="MBC1172648.1"/>
    </source>
</evidence>
<evidence type="ECO:0000256" key="8">
    <source>
        <dbReference type="ARBA" id="ARBA00023170"/>
    </source>
</evidence>
<keyword evidence="7 10" id="KW-0472">Membrane</keyword>
<dbReference type="PANTHER" id="PTHR21137:SF35">
    <property type="entry name" value="ODORANT RECEPTOR 19A-RELATED"/>
    <property type="match status" value="1"/>
</dbReference>
<organism evidence="11">
    <name type="scientific">Lutzomyia longipalpis</name>
    <name type="common">Sand fly</name>
    <dbReference type="NCBI Taxonomy" id="7200"/>
    <lineage>
        <taxon>Eukaryota</taxon>
        <taxon>Metazoa</taxon>
        <taxon>Ecdysozoa</taxon>
        <taxon>Arthropoda</taxon>
        <taxon>Hexapoda</taxon>
        <taxon>Insecta</taxon>
        <taxon>Pterygota</taxon>
        <taxon>Neoptera</taxon>
        <taxon>Endopterygota</taxon>
        <taxon>Diptera</taxon>
        <taxon>Nematocera</taxon>
        <taxon>Psychodoidea</taxon>
        <taxon>Psychodidae</taxon>
        <taxon>Lutzomyia</taxon>
        <taxon>Lutzomyia</taxon>
    </lineage>
</organism>
<evidence type="ECO:0000256" key="3">
    <source>
        <dbReference type="ARBA" id="ARBA00022606"/>
    </source>
</evidence>
<evidence type="ECO:0000256" key="4">
    <source>
        <dbReference type="ARBA" id="ARBA00022692"/>
    </source>
</evidence>
<comment type="similarity">
    <text evidence="10">Belongs to the insect chemoreceptor superfamily. Heteromeric odorant receptor channel (TC 1.A.69) family.</text>
</comment>
<sequence>MLKNSHEKLKNYINLYFSLYEMQFIPTLGCALIDRGKILVVPLMLGLAAFFSIWYLLVQMETLENIFALTFNVNITISSVQSIVTFLTINVMSKEKLLKALVFFDDIADTKVEHLTKSREKYLTKNLKIAWKIVRLYIIGILSGSLIFMVIGILQTNYTSPLYYRIPGIPSNSIWMRPLNIIVQTVLFYIYSGCIVNMDCLILSYLFYFRGELYAINAIAEMLCNKEENSKEILVTIYTAHRRILHEFSEIYNLLWHFYCQKLFAVSLYLCSGFFVFARINQSISIGVLLQSFIVCQLIILCMPGQLTDNCSEKLRGTLYMNFWYEMKLEDQKNLLMLMIGAQRNIQAKTIGIGRVSVYTLVQVRIYLRVIRVIPLKGVYSFSSHEENFHLRKQTRYA</sequence>
<keyword evidence="2" id="KW-1003">Cell membrane</keyword>
<protein>
    <recommendedName>
        <fullName evidence="10">Odorant receptor</fullName>
    </recommendedName>
</protein>
<keyword evidence="6 10" id="KW-1133">Transmembrane helix</keyword>
<dbReference type="VEuPathDB" id="VectorBase:LLONM1_003898"/>
<dbReference type="InterPro" id="IPR004117">
    <property type="entry name" value="7tm6_olfct_rcpt"/>
</dbReference>
<feature type="transmembrane region" description="Helical" evidence="10">
    <location>
        <begin position="286"/>
        <end position="307"/>
    </location>
</feature>
<dbReference type="GO" id="GO:0005886">
    <property type="term" value="C:plasma membrane"/>
    <property type="evidence" value="ECO:0007669"/>
    <property type="project" value="UniProtKB-SubCell"/>
</dbReference>
<comment type="caution">
    <text evidence="10">Lacks conserved residue(s) required for the propagation of feature annotation.</text>
</comment>
<evidence type="ECO:0000256" key="1">
    <source>
        <dbReference type="ARBA" id="ARBA00004651"/>
    </source>
</evidence>